<dbReference type="PANTHER" id="PTHR33973:SF4">
    <property type="entry name" value="OS07G0153300 PROTEIN"/>
    <property type="match status" value="1"/>
</dbReference>
<gene>
    <name evidence="1" type="ORF">J2R62_14240</name>
</gene>
<sequence>MTLPAAHSDGTPHTLYWHGEVLHSRRSPKHNVFKYRVYMLGKWLDDLPEHQNWVASRLGPFRLLSFYRADYLPGTGSLRQAARDKARQLGAILDDDAAVLFIGNARCLGVYFSPVNFYLLMHQQQLRYLLAEVSNTPWGERDYYLVPLPAEAVQTAKAFHVSPFMPMDMRYQWQIHYDPAHFSVGITNLDNQSQQAVFHARLSLRAQPVTPSSTRQLLRRFPAMTLKVVLLIYYQAAKMLFKGFRFYPHP</sequence>
<dbReference type="Proteomes" id="UP000664658">
    <property type="component" value="Unassembled WGS sequence"/>
</dbReference>
<protein>
    <submittedName>
        <fullName evidence="1">DUF1365 domain-containing protein</fullName>
    </submittedName>
</protein>
<organism evidence="1 2">
    <name type="scientific">Plesiomonas shigelloides</name>
    <name type="common">Aeromonas shigelloides</name>
    <dbReference type="NCBI Taxonomy" id="703"/>
    <lineage>
        <taxon>Bacteria</taxon>
        <taxon>Pseudomonadati</taxon>
        <taxon>Pseudomonadota</taxon>
        <taxon>Gammaproteobacteria</taxon>
        <taxon>Enterobacterales</taxon>
        <taxon>Enterobacteriaceae</taxon>
        <taxon>Plesiomonas</taxon>
    </lineage>
</organism>
<dbReference type="EMBL" id="JAFNAA010000018">
    <property type="protein sequence ID" value="MBO1109353.1"/>
    <property type="molecule type" value="Genomic_DNA"/>
</dbReference>
<reference evidence="1" key="1">
    <citation type="submission" date="2021-03" db="EMBL/GenBank/DDBJ databases">
        <title>Plesiomonas shigelloides zfcc0051, isolated from zebrafish feces.</title>
        <authorList>
            <person name="Vanderhoek Z."/>
            <person name="Gaulke C."/>
        </authorList>
    </citation>
    <scope>NUCLEOTIDE SEQUENCE</scope>
    <source>
        <strain evidence="1">Zfcc0051</strain>
    </source>
</reference>
<dbReference type="InterPro" id="IPR010775">
    <property type="entry name" value="DUF1365"/>
</dbReference>
<name>A0A8I1W8K3_PLESH</name>
<dbReference type="RefSeq" id="WP_207542527.1">
    <property type="nucleotide sequence ID" value="NZ_JAFNAA010000018.1"/>
</dbReference>
<evidence type="ECO:0000313" key="1">
    <source>
        <dbReference type="EMBL" id="MBO1109353.1"/>
    </source>
</evidence>
<dbReference type="AlphaFoldDB" id="A0A8I1W8K3"/>
<dbReference type="PANTHER" id="PTHR33973">
    <property type="entry name" value="OS07G0153300 PROTEIN"/>
    <property type="match status" value="1"/>
</dbReference>
<proteinExistence type="predicted"/>
<evidence type="ECO:0000313" key="2">
    <source>
        <dbReference type="Proteomes" id="UP000664658"/>
    </source>
</evidence>
<accession>A0A8I1W8K3</accession>
<dbReference type="Pfam" id="PF07103">
    <property type="entry name" value="DUF1365"/>
    <property type="match status" value="1"/>
</dbReference>
<comment type="caution">
    <text evidence="1">The sequence shown here is derived from an EMBL/GenBank/DDBJ whole genome shotgun (WGS) entry which is preliminary data.</text>
</comment>